<evidence type="ECO:0000256" key="1">
    <source>
        <dbReference type="SAM" id="MobiDB-lite"/>
    </source>
</evidence>
<reference evidence="3" key="1">
    <citation type="submission" date="2011-07" db="EMBL/GenBank/DDBJ databases">
        <title>Divergent evolution of antigenic variation in African trypanosomes.</title>
        <authorList>
            <person name="Jackson A.P."/>
            <person name="Berry A."/>
            <person name="Allison H.C."/>
            <person name="Burton P."/>
            <person name="Anderson J."/>
            <person name="Aslett M."/>
            <person name="Brown R."/>
            <person name="Corton N."/>
            <person name="Harris D."/>
            <person name="Hauser H."/>
            <person name="Gamble J."/>
            <person name="Gilderthorp R."/>
            <person name="McQuillan J."/>
            <person name="Quail M.A."/>
            <person name="Sanders M."/>
            <person name="Van Tonder A."/>
            <person name="Ginger M.L."/>
            <person name="Donelson J.E."/>
            <person name="Field M.C."/>
            <person name="Barry J.D."/>
            <person name="Berriman M."/>
            <person name="Hertz-Fowler C."/>
        </authorList>
    </citation>
    <scope>NUCLEOTIDE SEQUENCE [LARGE SCALE GENOMIC DNA]</scope>
    <source>
        <strain evidence="3">IL3000</strain>
    </source>
</reference>
<comment type="caution">
    <text evidence="2">The sequence shown here is derived from an EMBL/GenBank/DDBJ whole genome shotgun (WGS) entry which is preliminary data.</text>
</comment>
<feature type="region of interest" description="Disordered" evidence="1">
    <location>
        <begin position="64"/>
        <end position="83"/>
    </location>
</feature>
<reference evidence="2 3" key="2">
    <citation type="journal article" date="2012" name="Proc. Natl. Acad. Sci. U.S.A.">
        <title>Antigenic diversity is generated by distinct evolutionary mechanisms in African trypanosome species.</title>
        <authorList>
            <person name="Jackson A.P."/>
            <person name="Berry A."/>
            <person name="Aslett M."/>
            <person name="Allison H.C."/>
            <person name="Burton P."/>
            <person name="Vavrova-Anderson J."/>
            <person name="Brown R."/>
            <person name="Browne H."/>
            <person name="Corton N."/>
            <person name="Hauser H."/>
            <person name="Gamble J."/>
            <person name="Gilderthorp R."/>
            <person name="Marcello L."/>
            <person name="McQuillan J."/>
            <person name="Otto T.D."/>
            <person name="Quail M.A."/>
            <person name="Sanders M.J."/>
            <person name="van Tonder A."/>
            <person name="Ginger M.L."/>
            <person name="Field M.C."/>
            <person name="Barry J.D."/>
            <person name="Hertz-Fowler C."/>
            <person name="Berriman M."/>
        </authorList>
    </citation>
    <scope>NUCLEOTIDE SEQUENCE [LARGE SCALE GENOMIC DNA]</scope>
    <source>
        <strain evidence="2 3">IL3000</strain>
    </source>
</reference>
<sequence>MSSASGTRRQYQHHALSTCRIRDDYVQLIGPRCGLCQARLEALRLLVSLLVVLVSRSPSFSAAAPLTKGREKEGGNGGRTRGRGRCAGRHAAGYVGEFLRSQCSLSIPPRQIPKGLENVYPHPGHQAMEFLRHFFPKQCIQNTTLGVSEKIPQNKTVVILFRHREQGIQKLVQVCGLRVLDAFQEDDSNIRLHGP</sequence>
<accession>F9W4E1</accession>
<protein>
    <submittedName>
        <fullName evidence="2">WGS project CAEQ00000000 data, annotated contig 1173</fullName>
    </submittedName>
</protein>
<organism evidence="2 3">
    <name type="scientific">Trypanosoma congolense (strain IL3000)</name>
    <dbReference type="NCBI Taxonomy" id="1068625"/>
    <lineage>
        <taxon>Eukaryota</taxon>
        <taxon>Discoba</taxon>
        <taxon>Euglenozoa</taxon>
        <taxon>Kinetoplastea</taxon>
        <taxon>Metakinetoplastina</taxon>
        <taxon>Trypanosomatida</taxon>
        <taxon>Trypanosomatidae</taxon>
        <taxon>Trypanosoma</taxon>
        <taxon>Nannomonas</taxon>
    </lineage>
</organism>
<gene>
    <name evidence="2" type="ORF">TCIL3000_0_29520</name>
</gene>
<dbReference type="AlphaFoldDB" id="F9W4E1"/>
<proteinExistence type="predicted"/>
<evidence type="ECO:0000313" key="2">
    <source>
        <dbReference type="EMBL" id="CCD12032.1"/>
    </source>
</evidence>
<dbReference type="EMBL" id="CAEQ01000545">
    <property type="protein sequence ID" value="CCD12032.1"/>
    <property type="molecule type" value="Genomic_DNA"/>
</dbReference>
<evidence type="ECO:0000313" key="3">
    <source>
        <dbReference type="Proteomes" id="UP000000702"/>
    </source>
</evidence>
<name>F9W4E1_TRYCI</name>
<dbReference type="Proteomes" id="UP000000702">
    <property type="component" value="Unassembled WGS sequence"/>
</dbReference>
<dbReference type="VEuPathDB" id="TriTrypDB:TcIL3000_0_29520"/>
<keyword evidence="3" id="KW-1185">Reference proteome</keyword>